<reference evidence="3" key="1">
    <citation type="journal article" date="2014" name="Int. J. Syst. Evol. Microbiol.">
        <title>Complete genome sequence of Corynebacterium casei LMG S-19264T (=DSM 44701T), isolated from a smear-ripened cheese.</title>
        <authorList>
            <consortium name="US DOE Joint Genome Institute (JGI-PGF)"/>
            <person name="Walter F."/>
            <person name="Albersmeier A."/>
            <person name="Kalinowski J."/>
            <person name="Ruckert C."/>
        </authorList>
    </citation>
    <scope>NUCLEOTIDE SEQUENCE</scope>
    <source>
        <strain evidence="3">CGMCC 1.15085</strain>
    </source>
</reference>
<feature type="transmembrane region" description="Helical" evidence="1">
    <location>
        <begin position="230"/>
        <end position="250"/>
    </location>
</feature>
<accession>A0A916WWE9</accession>
<evidence type="ECO:0000259" key="2">
    <source>
        <dbReference type="Pfam" id="PF00487"/>
    </source>
</evidence>
<evidence type="ECO:0000256" key="1">
    <source>
        <dbReference type="SAM" id="Phobius"/>
    </source>
</evidence>
<name>A0A916WWE9_9MICO</name>
<dbReference type="GO" id="GO:0016717">
    <property type="term" value="F:oxidoreductase activity, acting on paired donors, with oxidation of a pair of donors resulting in the reduction of molecular oxygen to two molecules of water"/>
    <property type="evidence" value="ECO:0007669"/>
    <property type="project" value="TreeGrafter"/>
</dbReference>
<dbReference type="GO" id="GO:0008610">
    <property type="term" value="P:lipid biosynthetic process"/>
    <property type="evidence" value="ECO:0007669"/>
    <property type="project" value="UniProtKB-ARBA"/>
</dbReference>
<gene>
    <name evidence="3" type="ORF">GCM10011492_27460</name>
</gene>
<dbReference type="EMBL" id="BMHI01000004">
    <property type="protein sequence ID" value="GGB35291.1"/>
    <property type="molecule type" value="Genomic_DNA"/>
</dbReference>
<reference evidence="3" key="2">
    <citation type="submission" date="2020-09" db="EMBL/GenBank/DDBJ databases">
        <authorList>
            <person name="Sun Q."/>
            <person name="Zhou Y."/>
        </authorList>
    </citation>
    <scope>NUCLEOTIDE SEQUENCE</scope>
    <source>
        <strain evidence="3">CGMCC 1.15085</strain>
    </source>
</reference>
<sequence length="362" mass="40608">MSSITARQSANPDRPSASVRYVSSFTELSRQVKETDLLDRRYGWYWSRIVGVVVAFAAVWVAVVIVGDSWWQLVVAGVLAVISAQIGFLGHDGAHRQIFRSWQWNEWTSRVLSGLFLGMSYGWWDKKHSMHHAAPNQEGIDPDIASGAVAFTPDLARARHGAGAAFARRQGWLFFPLLTLEGLNLQLRSVQTVTSRQPLQQRWVEASLIGVRLAVYPIALLLLLPPGKAAAFFGLHMVLFGVLLGGSFAPNHKGMPLVPRDMKVDFLRRQVLMSRNIVGGPLVDFAMGGLNQQIEHHLFPSMPRPNLRRVQPLVRAHCAKHGVTYTQKTLWQSYGLVIRYLNQVGIGARDPFECPLVRRYRE</sequence>
<dbReference type="PANTHER" id="PTHR19353">
    <property type="entry name" value="FATTY ACID DESATURASE 2"/>
    <property type="match status" value="1"/>
</dbReference>
<dbReference type="RefSeq" id="WP_188837597.1">
    <property type="nucleotide sequence ID" value="NZ_BMHI01000004.1"/>
</dbReference>
<dbReference type="PANTHER" id="PTHR19353:SF19">
    <property type="entry name" value="DELTA(5) FATTY ACID DESATURASE C-RELATED"/>
    <property type="match status" value="1"/>
</dbReference>
<dbReference type="InterPro" id="IPR012171">
    <property type="entry name" value="Fatty_acid_desaturase"/>
</dbReference>
<feature type="transmembrane region" description="Helical" evidence="1">
    <location>
        <begin position="203"/>
        <end position="224"/>
    </location>
</feature>
<keyword evidence="1" id="KW-1133">Transmembrane helix</keyword>
<dbReference type="InterPro" id="IPR005804">
    <property type="entry name" value="FA_desaturase_dom"/>
</dbReference>
<dbReference type="PIRSF" id="PIRSF015921">
    <property type="entry name" value="FA_sphinglp_des"/>
    <property type="match status" value="1"/>
</dbReference>
<dbReference type="Proteomes" id="UP000636793">
    <property type="component" value="Unassembled WGS sequence"/>
</dbReference>
<dbReference type="GO" id="GO:0016020">
    <property type="term" value="C:membrane"/>
    <property type="evidence" value="ECO:0007669"/>
    <property type="project" value="TreeGrafter"/>
</dbReference>
<feature type="transmembrane region" description="Helical" evidence="1">
    <location>
        <begin position="71"/>
        <end position="90"/>
    </location>
</feature>
<keyword evidence="1" id="KW-0472">Membrane</keyword>
<keyword evidence="4" id="KW-1185">Reference proteome</keyword>
<dbReference type="Pfam" id="PF00487">
    <property type="entry name" value="FA_desaturase"/>
    <property type="match status" value="1"/>
</dbReference>
<comment type="caution">
    <text evidence="3">The sequence shown here is derived from an EMBL/GenBank/DDBJ whole genome shotgun (WGS) entry which is preliminary data.</text>
</comment>
<organism evidence="3 4">
    <name type="scientific">Flexivirga endophytica</name>
    <dbReference type="NCBI Taxonomy" id="1849103"/>
    <lineage>
        <taxon>Bacteria</taxon>
        <taxon>Bacillati</taxon>
        <taxon>Actinomycetota</taxon>
        <taxon>Actinomycetes</taxon>
        <taxon>Micrococcales</taxon>
        <taxon>Dermacoccaceae</taxon>
        <taxon>Flexivirga</taxon>
    </lineage>
</organism>
<dbReference type="CDD" id="cd03506">
    <property type="entry name" value="Delta6-FADS-like"/>
    <property type="match status" value="1"/>
</dbReference>
<evidence type="ECO:0000313" key="4">
    <source>
        <dbReference type="Proteomes" id="UP000636793"/>
    </source>
</evidence>
<dbReference type="AlphaFoldDB" id="A0A916WWE9"/>
<proteinExistence type="predicted"/>
<evidence type="ECO:0000313" key="3">
    <source>
        <dbReference type="EMBL" id="GGB35291.1"/>
    </source>
</evidence>
<protein>
    <submittedName>
        <fullName evidence="3">Fatty acid desaturase</fullName>
    </submittedName>
</protein>
<keyword evidence="1" id="KW-0812">Transmembrane</keyword>
<feature type="transmembrane region" description="Helical" evidence="1">
    <location>
        <begin position="45"/>
        <end position="65"/>
    </location>
</feature>
<feature type="domain" description="Fatty acid desaturase" evidence="2">
    <location>
        <begin position="69"/>
        <end position="328"/>
    </location>
</feature>